<dbReference type="PRINTS" id="PR00032">
    <property type="entry name" value="HTHARAC"/>
</dbReference>
<keyword evidence="2" id="KW-0238">DNA-binding</keyword>
<evidence type="ECO:0000259" key="5">
    <source>
        <dbReference type="PROSITE" id="PS01124"/>
    </source>
</evidence>
<dbReference type="InterPro" id="IPR050204">
    <property type="entry name" value="AraC_XylS_family_regulators"/>
</dbReference>
<dbReference type="Pfam" id="PF12833">
    <property type="entry name" value="HTH_18"/>
    <property type="match status" value="1"/>
</dbReference>
<evidence type="ECO:0000256" key="1">
    <source>
        <dbReference type="ARBA" id="ARBA00023015"/>
    </source>
</evidence>
<name>A0ABV8SXQ4_9GAMM</name>
<keyword evidence="1" id="KW-0805">Transcription regulation</keyword>
<evidence type="ECO:0000256" key="4">
    <source>
        <dbReference type="ARBA" id="ARBA00023163"/>
    </source>
</evidence>
<accession>A0ABV8SXQ4</accession>
<evidence type="ECO:0000256" key="2">
    <source>
        <dbReference type="ARBA" id="ARBA00023125"/>
    </source>
</evidence>
<dbReference type="InterPro" id="IPR018060">
    <property type="entry name" value="HTH_AraC"/>
</dbReference>
<feature type="domain" description="HTH araC/xylS-type" evidence="5">
    <location>
        <begin position="203"/>
        <end position="301"/>
    </location>
</feature>
<dbReference type="InterPro" id="IPR037923">
    <property type="entry name" value="HTH-like"/>
</dbReference>
<dbReference type="RefSeq" id="WP_380601758.1">
    <property type="nucleotide sequence ID" value="NZ_JBHSDU010000014.1"/>
</dbReference>
<evidence type="ECO:0000313" key="6">
    <source>
        <dbReference type="EMBL" id="MFC4312401.1"/>
    </source>
</evidence>
<dbReference type="InterPro" id="IPR018062">
    <property type="entry name" value="HTH_AraC-typ_CS"/>
</dbReference>
<evidence type="ECO:0000256" key="3">
    <source>
        <dbReference type="ARBA" id="ARBA00023159"/>
    </source>
</evidence>
<dbReference type="Proteomes" id="UP001595904">
    <property type="component" value="Unassembled WGS sequence"/>
</dbReference>
<sequence>MSNSTLSSAEAMGERIPGTLLAAGLGKPWKDLLAQIFSRRQTQDVLLIPAVPEPLIVWVLSGSAVVEEREINGDWQANRVTAGDFFLTNTPTPYELRWTAAKTAPFEVMHLYLGLPLLNRAAAELYGKEFDIALRDVSGQRDRVLSSLLEPLRAELQAPRQPSALFVQGIAQSLAVHVLREYADPSGKPARRQRSGLPAFKLRRVLALMEADLDQEFHLERLAREAGLSEFHFSRAFKRSTGFSPSHFQIRMRMDQARRLLRETDKSIVEVGLEVGYSSPSRFAQLFRREVGVSPREYRDQG</sequence>
<keyword evidence="3" id="KW-0010">Activator</keyword>
<dbReference type="PANTHER" id="PTHR46796:SF6">
    <property type="entry name" value="ARAC SUBFAMILY"/>
    <property type="match status" value="1"/>
</dbReference>
<protein>
    <submittedName>
        <fullName evidence="6">Helix-turn-helix domain-containing protein</fullName>
    </submittedName>
</protein>
<comment type="caution">
    <text evidence="6">The sequence shown here is derived from an EMBL/GenBank/DDBJ whole genome shotgun (WGS) entry which is preliminary data.</text>
</comment>
<dbReference type="InterPro" id="IPR009057">
    <property type="entry name" value="Homeodomain-like_sf"/>
</dbReference>
<keyword evidence="7" id="KW-1185">Reference proteome</keyword>
<dbReference type="SMART" id="SM00342">
    <property type="entry name" value="HTH_ARAC"/>
    <property type="match status" value="1"/>
</dbReference>
<dbReference type="InterPro" id="IPR020449">
    <property type="entry name" value="Tscrpt_reg_AraC-type_HTH"/>
</dbReference>
<dbReference type="PANTHER" id="PTHR46796">
    <property type="entry name" value="HTH-TYPE TRANSCRIPTIONAL ACTIVATOR RHAS-RELATED"/>
    <property type="match status" value="1"/>
</dbReference>
<organism evidence="6 7">
    <name type="scientific">Steroidobacter flavus</name>
    <dbReference type="NCBI Taxonomy" id="1842136"/>
    <lineage>
        <taxon>Bacteria</taxon>
        <taxon>Pseudomonadati</taxon>
        <taxon>Pseudomonadota</taxon>
        <taxon>Gammaproteobacteria</taxon>
        <taxon>Steroidobacterales</taxon>
        <taxon>Steroidobacteraceae</taxon>
        <taxon>Steroidobacter</taxon>
    </lineage>
</organism>
<dbReference type="EMBL" id="JBHSDU010000014">
    <property type="protein sequence ID" value="MFC4312401.1"/>
    <property type="molecule type" value="Genomic_DNA"/>
</dbReference>
<dbReference type="SUPFAM" id="SSF46689">
    <property type="entry name" value="Homeodomain-like"/>
    <property type="match status" value="2"/>
</dbReference>
<proteinExistence type="predicted"/>
<dbReference type="PROSITE" id="PS01124">
    <property type="entry name" value="HTH_ARAC_FAMILY_2"/>
    <property type="match status" value="1"/>
</dbReference>
<dbReference type="Gene3D" id="1.10.10.60">
    <property type="entry name" value="Homeodomain-like"/>
    <property type="match status" value="2"/>
</dbReference>
<dbReference type="SUPFAM" id="SSF51215">
    <property type="entry name" value="Regulatory protein AraC"/>
    <property type="match status" value="1"/>
</dbReference>
<gene>
    <name evidence="6" type="ORF">ACFPN2_25180</name>
</gene>
<reference evidence="7" key="1">
    <citation type="journal article" date="2019" name="Int. J. Syst. Evol. Microbiol.">
        <title>The Global Catalogue of Microorganisms (GCM) 10K type strain sequencing project: providing services to taxonomists for standard genome sequencing and annotation.</title>
        <authorList>
            <consortium name="The Broad Institute Genomics Platform"/>
            <consortium name="The Broad Institute Genome Sequencing Center for Infectious Disease"/>
            <person name="Wu L."/>
            <person name="Ma J."/>
        </authorList>
    </citation>
    <scope>NUCLEOTIDE SEQUENCE [LARGE SCALE GENOMIC DNA]</scope>
    <source>
        <strain evidence="7">CGMCC 1.10759</strain>
    </source>
</reference>
<dbReference type="PROSITE" id="PS00041">
    <property type="entry name" value="HTH_ARAC_FAMILY_1"/>
    <property type="match status" value="1"/>
</dbReference>
<evidence type="ECO:0000313" key="7">
    <source>
        <dbReference type="Proteomes" id="UP001595904"/>
    </source>
</evidence>
<keyword evidence="4" id="KW-0804">Transcription</keyword>